<name>A0A162HI58_LACPN</name>
<keyword evidence="1" id="KW-0804">Transcription</keyword>
<reference evidence="1 2" key="1">
    <citation type="submission" date="2016-03" db="EMBL/GenBank/DDBJ databases">
        <title>Comparative genomics of 54 Lactobacillus plantarum strains reveals genomic uncoupling from niche constraints.</title>
        <authorList>
            <person name="Martino M.E."/>
        </authorList>
    </citation>
    <scope>NUCLEOTIDE SEQUENCE [LARGE SCALE GENOMIC DNA]</scope>
    <source>
        <strain evidence="1 2">19.1</strain>
    </source>
</reference>
<gene>
    <name evidence="1" type="ORF">Lp19_1194</name>
</gene>
<evidence type="ECO:0000313" key="1">
    <source>
        <dbReference type="EMBL" id="KZU95915.1"/>
    </source>
</evidence>
<comment type="caution">
    <text evidence="1">The sequence shown here is derived from an EMBL/GenBank/DDBJ whole genome shotgun (WGS) entry which is preliminary data.</text>
</comment>
<evidence type="ECO:0000313" key="2">
    <source>
        <dbReference type="Proteomes" id="UP000076882"/>
    </source>
</evidence>
<organism evidence="1 2">
    <name type="scientific">Lactiplantibacillus plantarum</name>
    <name type="common">Lactobacillus plantarum</name>
    <dbReference type="NCBI Taxonomy" id="1590"/>
    <lineage>
        <taxon>Bacteria</taxon>
        <taxon>Bacillati</taxon>
        <taxon>Bacillota</taxon>
        <taxon>Bacilli</taxon>
        <taxon>Lactobacillales</taxon>
        <taxon>Lactobacillaceae</taxon>
        <taxon>Lactiplantibacillus</taxon>
    </lineage>
</organism>
<dbReference type="AlphaFoldDB" id="A0A162HI58"/>
<dbReference type="PATRIC" id="fig|1590.201.peg.966"/>
<keyword evidence="1" id="KW-0240">DNA-directed RNA polymerase</keyword>
<protein>
    <submittedName>
        <fullName evidence="1">DNA-directed RNA polymerase beta subunit</fullName>
    </submittedName>
</protein>
<dbReference type="EMBL" id="LUXM01000024">
    <property type="protein sequence ID" value="KZU95915.1"/>
    <property type="molecule type" value="Genomic_DNA"/>
</dbReference>
<proteinExistence type="predicted"/>
<sequence length="119" mass="13949">MSDKFDLNVVNHFFEKDYQDRGKQKWQGFFLSDHQVELTKQMNHDHRQDLPQQTIESICKSLNNAVLTHQKVLIQLKPVNKNGQHQSVEARVIKFNRQCILLESNLFLDTVNVMALTTL</sequence>
<accession>A0A162HI58</accession>
<dbReference type="Proteomes" id="UP000076882">
    <property type="component" value="Unassembled WGS sequence"/>
</dbReference>
<dbReference type="GO" id="GO:0000428">
    <property type="term" value="C:DNA-directed RNA polymerase complex"/>
    <property type="evidence" value="ECO:0007669"/>
    <property type="project" value="UniProtKB-KW"/>
</dbReference>